<keyword evidence="5" id="KW-0805">Transcription regulation</keyword>
<name>A0A3B1CMQ0_9ZZZZ</name>
<comment type="similarity">
    <text evidence="1">Belongs to the FlgM family.</text>
</comment>
<feature type="domain" description="Anti-sigma-28 factor FlgM C-terminal" evidence="8">
    <location>
        <begin position="41"/>
        <end position="95"/>
    </location>
</feature>
<gene>
    <name evidence="9" type="ORF">MNBD_NITROSPIRAE02-1444</name>
</gene>
<evidence type="ECO:0000256" key="5">
    <source>
        <dbReference type="ARBA" id="ARBA00023015"/>
    </source>
</evidence>
<proteinExistence type="inferred from homology"/>
<dbReference type="EMBL" id="UOGH01000204">
    <property type="protein sequence ID" value="VAX31439.1"/>
    <property type="molecule type" value="Genomic_DNA"/>
</dbReference>
<dbReference type="InterPro" id="IPR007412">
    <property type="entry name" value="FlgM"/>
</dbReference>
<evidence type="ECO:0000259" key="8">
    <source>
        <dbReference type="Pfam" id="PF04316"/>
    </source>
</evidence>
<sequence length="97" mass="10896">MKIYGGKPPEGQDVYLRTQKAQGKDATGKSEQLQGSKRVADRVEVSGKAKEINEMKTEIQKLPEVRTDRVEAIRQAIEAGTYRIDPEKVLGRLLEEI</sequence>
<evidence type="ECO:0000256" key="1">
    <source>
        <dbReference type="ARBA" id="ARBA00005322"/>
    </source>
</evidence>
<reference evidence="9" key="1">
    <citation type="submission" date="2018-06" db="EMBL/GenBank/DDBJ databases">
        <authorList>
            <person name="Zhirakovskaya E."/>
        </authorList>
    </citation>
    <scope>NUCLEOTIDE SEQUENCE</scope>
</reference>
<dbReference type="InterPro" id="IPR031316">
    <property type="entry name" value="FlgM_C"/>
</dbReference>
<evidence type="ECO:0000256" key="3">
    <source>
        <dbReference type="ARBA" id="ARBA00022491"/>
    </source>
</evidence>
<dbReference type="InterPro" id="IPR035890">
    <property type="entry name" value="Anti-sigma-28_factor_FlgM_sf"/>
</dbReference>
<dbReference type="Pfam" id="PF04316">
    <property type="entry name" value="FlgM"/>
    <property type="match status" value="1"/>
</dbReference>
<keyword evidence="3" id="KW-0678">Repressor</keyword>
<keyword evidence="4" id="KW-1005">Bacterial flagellum biogenesis</keyword>
<protein>
    <recommendedName>
        <fullName evidence="2">Negative regulator of flagellin synthesis</fullName>
    </recommendedName>
</protein>
<evidence type="ECO:0000313" key="9">
    <source>
        <dbReference type="EMBL" id="VAX31439.1"/>
    </source>
</evidence>
<evidence type="ECO:0000256" key="2">
    <source>
        <dbReference type="ARBA" id="ARBA00017823"/>
    </source>
</evidence>
<dbReference type="NCBIfam" id="TIGR03824">
    <property type="entry name" value="FlgM_jcvi"/>
    <property type="match status" value="1"/>
</dbReference>
<feature type="region of interest" description="Disordered" evidence="7">
    <location>
        <begin position="19"/>
        <end position="42"/>
    </location>
</feature>
<evidence type="ECO:0000256" key="6">
    <source>
        <dbReference type="ARBA" id="ARBA00023163"/>
    </source>
</evidence>
<dbReference type="SUPFAM" id="SSF101498">
    <property type="entry name" value="Anti-sigma factor FlgM"/>
    <property type="match status" value="1"/>
</dbReference>
<evidence type="ECO:0000256" key="4">
    <source>
        <dbReference type="ARBA" id="ARBA00022795"/>
    </source>
</evidence>
<dbReference type="GO" id="GO:0044781">
    <property type="term" value="P:bacterial-type flagellum organization"/>
    <property type="evidence" value="ECO:0007669"/>
    <property type="project" value="UniProtKB-KW"/>
</dbReference>
<organism evidence="9">
    <name type="scientific">hydrothermal vent metagenome</name>
    <dbReference type="NCBI Taxonomy" id="652676"/>
    <lineage>
        <taxon>unclassified sequences</taxon>
        <taxon>metagenomes</taxon>
        <taxon>ecological metagenomes</taxon>
    </lineage>
</organism>
<evidence type="ECO:0000256" key="7">
    <source>
        <dbReference type="SAM" id="MobiDB-lite"/>
    </source>
</evidence>
<accession>A0A3B1CMQ0</accession>
<dbReference type="GO" id="GO:0045892">
    <property type="term" value="P:negative regulation of DNA-templated transcription"/>
    <property type="evidence" value="ECO:0007669"/>
    <property type="project" value="InterPro"/>
</dbReference>
<dbReference type="AlphaFoldDB" id="A0A3B1CMQ0"/>
<keyword evidence="6" id="KW-0804">Transcription</keyword>